<keyword evidence="3" id="KW-1185">Reference proteome</keyword>
<gene>
    <name evidence="2" type="ORF">DU000_01280</name>
</gene>
<name>A0A368L6V2_9BURK</name>
<feature type="transmembrane region" description="Helical" evidence="1">
    <location>
        <begin position="186"/>
        <end position="211"/>
    </location>
</feature>
<comment type="caution">
    <text evidence="2">The sequence shown here is derived from an EMBL/GenBank/DDBJ whole genome shotgun (WGS) entry which is preliminary data.</text>
</comment>
<keyword evidence="1" id="KW-1133">Transmembrane helix</keyword>
<reference evidence="2 3" key="1">
    <citation type="journal article" date="2018" name="Int. J. Syst. Evol. Microbiol.">
        <title>Parvibium lacunae gen. nov., sp. nov., a new member of the family Alcaligenaceae isolated from a freshwater pond.</title>
        <authorList>
            <person name="Chen W.M."/>
            <person name="Xie P.B."/>
            <person name="Hsu M.Y."/>
            <person name="Sheu S.Y."/>
        </authorList>
    </citation>
    <scope>NUCLEOTIDE SEQUENCE [LARGE SCALE GENOMIC DNA]</scope>
    <source>
        <strain evidence="2 3">KMB9</strain>
    </source>
</reference>
<feature type="transmembrane region" description="Helical" evidence="1">
    <location>
        <begin position="73"/>
        <end position="91"/>
    </location>
</feature>
<dbReference type="OrthoDB" id="8903216at2"/>
<sequence length="212" mass="23672">MSEDPRIQPLLEWNRLARENTENAIVSSMFETSGCAIQPIEKFSTWLLVGAAAIASFLITNSDKVIPLLTKQGFLVCGGLLCVSCFFGLLAKVTAMKSYIATQTIAAVLKTFKEHFAKYQEEEEKIQKGTEFWGITLQTGVRIERILSEFLKPLPWWVKFLVTWKLKGQMNNPQVGYLPLVNNLIWLGYFTAGQSLTILAFLVAGVVYGAAI</sequence>
<evidence type="ECO:0000313" key="3">
    <source>
        <dbReference type="Proteomes" id="UP000252357"/>
    </source>
</evidence>
<accession>A0A368L6V2</accession>
<keyword evidence="1" id="KW-0472">Membrane</keyword>
<keyword evidence="1" id="KW-0812">Transmembrane</keyword>
<dbReference type="AlphaFoldDB" id="A0A368L6V2"/>
<organism evidence="2 3">
    <name type="scientific">Parvibium lacunae</name>
    <dbReference type="NCBI Taxonomy" id="1888893"/>
    <lineage>
        <taxon>Bacteria</taxon>
        <taxon>Pseudomonadati</taxon>
        <taxon>Pseudomonadota</taxon>
        <taxon>Betaproteobacteria</taxon>
        <taxon>Burkholderiales</taxon>
        <taxon>Alcaligenaceae</taxon>
        <taxon>Parvibium</taxon>
    </lineage>
</organism>
<dbReference type="EMBL" id="QPGB01000001">
    <property type="protein sequence ID" value="RCS59395.1"/>
    <property type="molecule type" value="Genomic_DNA"/>
</dbReference>
<dbReference type="RefSeq" id="WP_147266945.1">
    <property type="nucleotide sequence ID" value="NZ_QPGB01000001.1"/>
</dbReference>
<evidence type="ECO:0000256" key="1">
    <source>
        <dbReference type="SAM" id="Phobius"/>
    </source>
</evidence>
<proteinExistence type="predicted"/>
<protein>
    <submittedName>
        <fullName evidence="2">Uncharacterized protein</fullName>
    </submittedName>
</protein>
<feature type="transmembrane region" description="Helical" evidence="1">
    <location>
        <begin position="43"/>
        <end position="61"/>
    </location>
</feature>
<evidence type="ECO:0000313" key="2">
    <source>
        <dbReference type="EMBL" id="RCS59395.1"/>
    </source>
</evidence>
<dbReference type="Proteomes" id="UP000252357">
    <property type="component" value="Unassembled WGS sequence"/>
</dbReference>